<reference evidence="1 2" key="1">
    <citation type="journal article" date="2023" name="Nucleic Acids Res.">
        <title>The hologenome of Daphnia magna reveals possible DNA methylation and microbiome-mediated evolution of the host genome.</title>
        <authorList>
            <person name="Chaturvedi A."/>
            <person name="Li X."/>
            <person name="Dhandapani V."/>
            <person name="Marshall H."/>
            <person name="Kissane S."/>
            <person name="Cuenca-Cambronero M."/>
            <person name="Asole G."/>
            <person name="Calvet F."/>
            <person name="Ruiz-Romero M."/>
            <person name="Marangio P."/>
            <person name="Guigo R."/>
            <person name="Rago D."/>
            <person name="Mirbahai L."/>
            <person name="Eastwood N."/>
            <person name="Colbourne J.K."/>
            <person name="Zhou J."/>
            <person name="Mallon E."/>
            <person name="Orsini L."/>
        </authorList>
    </citation>
    <scope>NUCLEOTIDE SEQUENCE [LARGE SCALE GENOMIC DNA]</scope>
    <source>
        <strain evidence="1">LRV0_1</strain>
    </source>
</reference>
<comment type="caution">
    <text evidence="1">The sequence shown here is derived from an EMBL/GenBank/DDBJ whole genome shotgun (WGS) entry which is preliminary data.</text>
</comment>
<accession>A0ABQ9ZN36</accession>
<gene>
    <name evidence="1" type="ORF">OUZ56_026436</name>
</gene>
<name>A0ABQ9ZN36_9CRUS</name>
<proteinExistence type="predicted"/>
<keyword evidence="2" id="KW-1185">Reference proteome</keyword>
<dbReference type="EMBL" id="JAOYFB010000004">
    <property type="protein sequence ID" value="KAK4013884.1"/>
    <property type="molecule type" value="Genomic_DNA"/>
</dbReference>
<protein>
    <submittedName>
        <fullName evidence="1">Uncharacterized protein</fullName>
    </submittedName>
</protein>
<organism evidence="1 2">
    <name type="scientific">Daphnia magna</name>
    <dbReference type="NCBI Taxonomy" id="35525"/>
    <lineage>
        <taxon>Eukaryota</taxon>
        <taxon>Metazoa</taxon>
        <taxon>Ecdysozoa</taxon>
        <taxon>Arthropoda</taxon>
        <taxon>Crustacea</taxon>
        <taxon>Branchiopoda</taxon>
        <taxon>Diplostraca</taxon>
        <taxon>Cladocera</taxon>
        <taxon>Anomopoda</taxon>
        <taxon>Daphniidae</taxon>
        <taxon>Daphnia</taxon>
    </lineage>
</organism>
<evidence type="ECO:0000313" key="1">
    <source>
        <dbReference type="EMBL" id="KAK4013884.1"/>
    </source>
</evidence>
<sequence>MSATRLAREECLPIRGRVQAPLVLFPTPSRMYKLIISQCIIIEYSVFTLTSNPPLKCTKFMDPMDAKSIQDFDFDSVVIRQEREGGVKKMAARLGGKPAK</sequence>
<evidence type="ECO:0000313" key="2">
    <source>
        <dbReference type="Proteomes" id="UP001234178"/>
    </source>
</evidence>
<dbReference type="Proteomes" id="UP001234178">
    <property type="component" value="Unassembled WGS sequence"/>
</dbReference>